<sequence>MPDHFERPTTHQQEFPLARRITYLFVSAIIGVMSGVVGLAVIVRFYFPSDEFLKQYPIVRSQIDGTDSRSGSQESVLAMQGIIVRRTNSQDATPALPFEGIVGPAVALTSDGWFAFSGELQGAVESYELYVGSVHSAVRDRRYDSTFGVTFVKIETQAITPVDIVQLQERPGDLLFSNDRTSLDSSRFFATYVRDTRFAVDMTRPLLRTAGIFSEYFRPTNDSDALFYFDTIGRLVGVRSPRNSSLIIPARYLWLSFELILAHAKPSGLGISYYYAAEADPMRPEGITIANAARKPLDPRGLAAQAGLAIGDRILAINSETIGSDASFEYLWQKNQLKSQVSLLVDRNGKEFSVTITR</sequence>
<evidence type="ECO:0000256" key="1">
    <source>
        <dbReference type="SAM" id="Phobius"/>
    </source>
</evidence>
<feature type="domain" description="PDZ" evidence="2">
    <location>
        <begin position="258"/>
        <end position="358"/>
    </location>
</feature>
<dbReference type="Pfam" id="PF17820">
    <property type="entry name" value="PDZ_6"/>
    <property type="match status" value="1"/>
</dbReference>
<dbReference type="CDD" id="cd00136">
    <property type="entry name" value="PDZ_canonical"/>
    <property type="match status" value="1"/>
</dbReference>
<evidence type="ECO:0000313" key="3">
    <source>
        <dbReference type="EMBL" id="OGY90173.1"/>
    </source>
</evidence>
<comment type="caution">
    <text evidence="3">The sequence shown here is derived from an EMBL/GenBank/DDBJ whole genome shotgun (WGS) entry which is preliminary data.</text>
</comment>
<organism evidence="3 4">
    <name type="scientific">Candidatus Komeilibacteria bacterium RIFCSPHIGHO2_01_FULL_52_14</name>
    <dbReference type="NCBI Taxonomy" id="1798549"/>
    <lineage>
        <taxon>Bacteria</taxon>
        <taxon>Candidatus Komeiliibacteriota</taxon>
    </lineage>
</organism>
<dbReference type="InterPro" id="IPR041489">
    <property type="entry name" value="PDZ_6"/>
</dbReference>
<keyword evidence="1" id="KW-0812">Transmembrane</keyword>
<dbReference type="InterPro" id="IPR036034">
    <property type="entry name" value="PDZ_sf"/>
</dbReference>
<dbReference type="SUPFAM" id="SSF50156">
    <property type="entry name" value="PDZ domain-like"/>
    <property type="match status" value="1"/>
</dbReference>
<feature type="transmembrane region" description="Helical" evidence="1">
    <location>
        <begin position="21"/>
        <end position="47"/>
    </location>
</feature>
<keyword evidence="1" id="KW-0472">Membrane</keyword>
<dbReference type="AlphaFoldDB" id="A0A1G2BLX6"/>
<evidence type="ECO:0000313" key="4">
    <source>
        <dbReference type="Proteomes" id="UP000177817"/>
    </source>
</evidence>
<protein>
    <recommendedName>
        <fullName evidence="2">PDZ domain-containing protein</fullName>
    </recommendedName>
</protein>
<keyword evidence="1" id="KW-1133">Transmembrane helix</keyword>
<reference evidence="3 4" key="1">
    <citation type="journal article" date="2016" name="Nat. Commun.">
        <title>Thousands of microbial genomes shed light on interconnected biogeochemical processes in an aquifer system.</title>
        <authorList>
            <person name="Anantharaman K."/>
            <person name="Brown C.T."/>
            <person name="Hug L.A."/>
            <person name="Sharon I."/>
            <person name="Castelle C.J."/>
            <person name="Probst A.J."/>
            <person name="Thomas B.C."/>
            <person name="Singh A."/>
            <person name="Wilkins M.J."/>
            <person name="Karaoz U."/>
            <person name="Brodie E.L."/>
            <person name="Williams K.H."/>
            <person name="Hubbard S.S."/>
            <person name="Banfield J.F."/>
        </authorList>
    </citation>
    <scope>NUCLEOTIDE SEQUENCE [LARGE SCALE GENOMIC DNA]</scope>
</reference>
<dbReference type="InterPro" id="IPR001478">
    <property type="entry name" value="PDZ"/>
</dbReference>
<evidence type="ECO:0000259" key="2">
    <source>
        <dbReference type="PROSITE" id="PS50106"/>
    </source>
</evidence>
<gene>
    <name evidence="3" type="ORF">A2677_04050</name>
</gene>
<name>A0A1G2BLX6_9BACT</name>
<dbReference type="SMART" id="SM00228">
    <property type="entry name" value="PDZ"/>
    <property type="match status" value="1"/>
</dbReference>
<accession>A0A1G2BLX6</accession>
<proteinExistence type="predicted"/>
<dbReference type="PROSITE" id="PS50106">
    <property type="entry name" value="PDZ"/>
    <property type="match status" value="1"/>
</dbReference>
<dbReference type="EMBL" id="MHKK01000015">
    <property type="protein sequence ID" value="OGY90173.1"/>
    <property type="molecule type" value="Genomic_DNA"/>
</dbReference>
<dbReference type="Gene3D" id="2.30.42.10">
    <property type="match status" value="1"/>
</dbReference>
<dbReference type="Proteomes" id="UP000177817">
    <property type="component" value="Unassembled WGS sequence"/>
</dbReference>